<dbReference type="Proteomes" id="UP000512286">
    <property type="component" value="Chromosome"/>
</dbReference>
<gene>
    <name evidence="1" type="ORF">HZF06_19335</name>
</gene>
<dbReference type="AlphaFoldDB" id="A0A7D6VPN7"/>
<proteinExistence type="predicted"/>
<dbReference type="EMBL" id="CP059378">
    <property type="protein sequence ID" value="QLY79206.1"/>
    <property type="molecule type" value="Genomic_DNA"/>
</dbReference>
<dbReference type="RefSeq" id="WP_181601422.1">
    <property type="nucleotide sequence ID" value="NZ_CP059378.1"/>
</dbReference>
<name>A0A7D6VPN7_9CLOT</name>
<evidence type="ECO:0000313" key="1">
    <source>
        <dbReference type="EMBL" id="QLY79206.1"/>
    </source>
</evidence>
<reference evidence="1 2" key="1">
    <citation type="submission" date="2020-07" db="EMBL/GenBank/DDBJ databases">
        <title>Electron transfer.</title>
        <authorList>
            <person name="Huang L."/>
            <person name="Liu X."/>
            <person name="Zhou S."/>
        </authorList>
    </citation>
    <scope>NUCLEOTIDE SEQUENCE [LARGE SCALE GENOMIC DNA]</scope>
    <source>
        <strain evidence="1 2">Lx1</strain>
    </source>
</reference>
<evidence type="ECO:0000313" key="2">
    <source>
        <dbReference type="Proteomes" id="UP000512286"/>
    </source>
</evidence>
<dbReference type="KEGG" id="cint:HZF06_19335"/>
<evidence type="ECO:0008006" key="3">
    <source>
        <dbReference type="Google" id="ProtNLM"/>
    </source>
</evidence>
<accession>A0A7D6VPN7</accession>
<protein>
    <recommendedName>
        <fullName evidence="3">Transposase</fullName>
    </recommendedName>
</protein>
<organism evidence="1 2">
    <name type="scientific">Clostridium intestinale</name>
    <dbReference type="NCBI Taxonomy" id="36845"/>
    <lineage>
        <taxon>Bacteria</taxon>
        <taxon>Bacillati</taxon>
        <taxon>Bacillota</taxon>
        <taxon>Clostridia</taxon>
        <taxon>Eubacteriales</taxon>
        <taxon>Clostridiaceae</taxon>
        <taxon>Clostridium</taxon>
    </lineage>
</organism>
<sequence length="61" mass="6751">MAGRKKTVLNKDRVIELYNKYGSMTRTSLSLGCSNATLKKFLIENGIEIKTPPKPPGLSIK</sequence>